<evidence type="ECO:0000313" key="2">
    <source>
        <dbReference type="Proteomes" id="UP000812270"/>
    </source>
</evidence>
<dbReference type="RefSeq" id="WP_217794957.1">
    <property type="nucleotide sequence ID" value="NZ_JAHSPG010000018.1"/>
</dbReference>
<protein>
    <submittedName>
        <fullName evidence="1">Uncharacterized protein</fullName>
    </submittedName>
</protein>
<reference evidence="1" key="1">
    <citation type="submission" date="2021-06" db="EMBL/GenBank/DDBJ databases">
        <authorList>
            <person name="Huq M.A."/>
        </authorList>
    </citation>
    <scope>NUCLEOTIDE SEQUENCE</scope>
    <source>
        <strain evidence="1">MAH-26</strain>
    </source>
</reference>
<comment type="caution">
    <text evidence="1">The sequence shown here is derived from an EMBL/GenBank/DDBJ whole genome shotgun (WGS) entry which is preliminary data.</text>
</comment>
<keyword evidence="2" id="KW-1185">Reference proteome</keyword>
<organism evidence="1 2">
    <name type="scientific">Pinibacter aurantiacus</name>
    <dbReference type="NCBI Taxonomy" id="2851599"/>
    <lineage>
        <taxon>Bacteria</taxon>
        <taxon>Pseudomonadati</taxon>
        <taxon>Bacteroidota</taxon>
        <taxon>Chitinophagia</taxon>
        <taxon>Chitinophagales</taxon>
        <taxon>Chitinophagaceae</taxon>
        <taxon>Pinibacter</taxon>
    </lineage>
</organism>
<evidence type="ECO:0000313" key="1">
    <source>
        <dbReference type="EMBL" id="MBV4360509.1"/>
    </source>
</evidence>
<dbReference type="EMBL" id="JAHSPG010000018">
    <property type="protein sequence ID" value="MBV4360509.1"/>
    <property type="molecule type" value="Genomic_DNA"/>
</dbReference>
<dbReference type="Proteomes" id="UP000812270">
    <property type="component" value="Unassembled WGS sequence"/>
</dbReference>
<gene>
    <name evidence="1" type="ORF">KTO63_25320</name>
</gene>
<name>A0A9E2SFL8_9BACT</name>
<sequence length="584" mass="65946">MKALPIVFAGLFIALNVHGQEKNSFHSTVKLEELSNKKDKSVDSVALGDLNEIYIKIDSASFDTTKTKAKIFSSLDGGKADIFPTISSTKFTVGSDGSLTVKFVFWEEISLPKPRTRNMQTVTYLEDSVYKKDGKEVTAKVPRTESIESKSLNTFINTLGSSNKVFQNVTEAKDVTDTVNQVSHVDERTTTLVFAKDVKPKTQAQQVGDEASDRANYALSQPAEFQNVGKIIMVSEDIPVCEKKDKKVDTLSMSKIKSVEINIQNGVIMRRGLRVELADGRKFTNEKSPINFPSFGKRTGDRLYRTDMRFHEYVQLGDVIDYVTTGRFSYPDDTTFVLNEDHPKQLLVAASSLNNLLDVSIYTDLLGLLDHKPNGLIQTEVAGNFQSNSAILPNTDIGFHNFMRPYVRLSKLDSKYASLDSSNIKAGPGNKDTVNRTYLNQISYLQAGILMNIVRFGIGINQTIYVNIGADVNLVNTDSLYKQDITFFNYYPEIAYNIVRLNNFGMDLTLRFLNQYLGGSSKDKFVNNTGIWIFKPQATLYYYPSKDISKKLYLRFNYYANWSDNHYNFTQFQLGYKTNLSFKK</sequence>
<proteinExistence type="predicted"/>
<dbReference type="AlphaFoldDB" id="A0A9E2SFL8"/>
<accession>A0A9E2SFL8</accession>